<proteinExistence type="predicted"/>
<dbReference type="EMBL" id="EQ962653">
    <property type="protein sequence ID" value="EED22440.1"/>
    <property type="molecule type" value="Genomic_DNA"/>
</dbReference>
<dbReference type="Gene3D" id="3.50.50.60">
    <property type="entry name" value="FAD/NAD(P)-binding domain"/>
    <property type="match status" value="1"/>
</dbReference>
<protein>
    <recommendedName>
        <fullName evidence="6">FAD-binding domain-containing protein</fullName>
    </recommendedName>
</protein>
<keyword evidence="1" id="KW-0285">Flavoprotein</keyword>
<dbReference type="InParanoid" id="B8LZL7"/>
<evidence type="ECO:0000313" key="4">
    <source>
        <dbReference type="EMBL" id="EED22440.1"/>
    </source>
</evidence>
<evidence type="ECO:0008006" key="6">
    <source>
        <dbReference type="Google" id="ProtNLM"/>
    </source>
</evidence>
<keyword evidence="3" id="KW-0560">Oxidoreductase</keyword>
<evidence type="ECO:0000313" key="5">
    <source>
        <dbReference type="Proteomes" id="UP000001745"/>
    </source>
</evidence>
<gene>
    <name evidence="4" type="ORF">TSTA_096890</name>
</gene>
<dbReference type="HOGENOM" id="CLU_2428558_0_0_1"/>
<dbReference type="SUPFAM" id="SSF51905">
    <property type="entry name" value="FAD/NAD(P)-binding domain"/>
    <property type="match status" value="1"/>
</dbReference>
<dbReference type="GO" id="GO:0016491">
    <property type="term" value="F:oxidoreductase activity"/>
    <property type="evidence" value="ECO:0007669"/>
    <property type="project" value="UniProtKB-KW"/>
</dbReference>
<dbReference type="VEuPathDB" id="FungiDB:TSTA_096890"/>
<dbReference type="STRING" id="441959.B8LZL7"/>
<dbReference type="GeneID" id="8103532"/>
<dbReference type="AlphaFoldDB" id="B8LZL7"/>
<dbReference type="GO" id="GO:0044550">
    <property type="term" value="P:secondary metabolite biosynthetic process"/>
    <property type="evidence" value="ECO:0007669"/>
    <property type="project" value="TreeGrafter"/>
</dbReference>
<dbReference type="RefSeq" id="XP_002479403.1">
    <property type="nucleotide sequence ID" value="XM_002479358.1"/>
</dbReference>
<evidence type="ECO:0000256" key="2">
    <source>
        <dbReference type="ARBA" id="ARBA00022827"/>
    </source>
</evidence>
<accession>B8LZL7</accession>
<organism evidence="4 5">
    <name type="scientific">Talaromyces stipitatus (strain ATCC 10500 / CBS 375.48 / QM 6759 / NRRL 1006)</name>
    <name type="common">Penicillium stipitatum</name>
    <dbReference type="NCBI Taxonomy" id="441959"/>
    <lineage>
        <taxon>Eukaryota</taxon>
        <taxon>Fungi</taxon>
        <taxon>Dikarya</taxon>
        <taxon>Ascomycota</taxon>
        <taxon>Pezizomycotina</taxon>
        <taxon>Eurotiomycetes</taxon>
        <taxon>Eurotiomycetidae</taxon>
        <taxon>Eurotiales</taxon>
        <taxon>Trichocomaceae</taxon>
        <taxon>Talaromyces</taxon>
        <taxon>Talaromyces sect. Talaromyces</taxon>
    </lineage>
</organism>
<keyword evidence="5" id="KW-1185">Reference proteome</keyword>
<evidence type="ECO:0000256" key="3">
    <source>
        <dbReference type="ARBA" id="ARBA00023002"/>
    </source>
</evidence>
<sequence>MARSTIRVAIVGGGMAGGSLLHAFIPHLHLDVHIFESASAFRQAGMAIGVARNALDTLDLLGAVPVRHVRFMLAQGEGIGNMIDQANDDDG</sequence>
<reference evidence="5" key="1">
    <citation type="journal article" date="2015" name="Genome Announc.">
        <title>Genome sequence of the AIDS-associated pathogen Penicillium marneffei (ATCC18224) and its near taxonomic relative Talaromyces stipitatus (ATCC10500).</title>
        <authorList>
            <person name="Nierman W.C."/>
            <person name="Fedorova-Abrams N.D."/>
            <person name="Andrianopoulos A."/>
        </authorList>
    </citation>
    <scope>NUCLEOTIDE SEQUENCE [LARGE SCALE GENOMIC DNA]</scope>
    <source>
        <strain evidence="5">ATCC 10500 / CBS 375.48 / QM 6759 / NRRL 1006</strain>
    </source>
</reference>
<dbReference type="OrthoDB" id="417877at2759"/>
<dbReference type="InterPro" id="IPR051104">
    <property type="entry name" value="FAD_monoxygenase"/>
</dbReference>
<dbReference type="PhylomeDB" id="B8LZL7"/>
<dbReference type="PANTHER" id="PTHR46720:SF3">
    <property type="entry name" value="FAD-BINDING DOMAIN-CONTAINING PROTEIN-RELATED"/>
    <property type="match status" value="1"/>
</dbReference>
<dbReference type="InterPro" id="IPR036188">
    <property type="entry name" value="FAD/NAD-bd_sf"/>
</dbReference>
<keyword evidence="2" id="KW-0274">FAD</keyword>
<dbReference type="Proteomes" id="UP000001745">
    <property type="component" value="Unassembled WGS sequence"/>
</dbReference>
<name>B8LZL7_TALSN</name>
<dbReference type="PANTHER" id="PTHR46720">
    <property type="entry name" value="HYDROXYLASE, PUTATIVE (AFU_ORTHOLOGUE AFUA_3G01460)-RELATED"/>
    <property type="match status" value="1"/>
</dbReference>
<evidence type="ECO:0000256" key="1">
    <source>
        <dbReference type="ARBA" id="ARBA00022630"/>
    </source>
</evidence>